<comment type="similarity">
    <text evidence="2 10 11">Belongs to the peptidase C12 family.</text>
</comment>
<dbReference type="AlphaFoldDB" id="A0A5N5SWS6"/>
<evidence type="ECO:0000313" key="14">
    <source>
        <dbReference type="Proteomes" id="UP000326759"/>
    </source>
</evidence>
<comment type="function">
    <text evidence="8">Ubiquitin-protein hydrolase is involved both in the processing of ubiquitin precursors and of ubiquitinated proteins. This enzyme is a thiol protease that recognizes and hydrolyzes a peptide bond at the C-terminal glycine of ubiquitin.</text>
</comment>
<organism evidence="13 14">
    <name type="scientific">Armadillidium nasatum</name>
    <dbReference type="NCBI Taxonomy" id="96803"/>
    <lineage>
        <taxon>Eukaryota</taxon>
        <taxon>Metazoa</taxon>
        <taxon>Ecdysozoa</taxon>
        <taxon>Arthropoda</taxon>
        <taxon>Crustacea</taxon>
        <taxon>Multicrustacea</taxon>
        <taxon>Malacostraca</taxon>
        <taxon>Eumalacostraca</taxon>
        <taxon>Peracarida</taxon>
        <taxon>Isopoda</taxon>
        <taxon>Oniscidea</taxon>
        <taxon>Crinocheta</taxon>
        <taxon>Armadillidiidae</taxon>
        <taxon>Armadillidium</taxon>
    </lineage>
</organism>
<keyword evidence="4 10" id="KW-0645">Protease</keyword>
<keyword evidence="7 10" id="KW-0788">Thiol protease</keyword>
<gene>
    <name evidence="13" type="primary">Uchl3</name>
    <name evidence="13" type="ORF">Anas_03164</name>
</gene>
<dbReference type="GO" id="GO:0016579">
    <property type="term" value="P:protein deubiquitination"/>
    <property type="evidence" value="ECO:0007669"/>
    <property type="project" value="TreeGrafter"/>
</dbReference>
<keyword evidence="14" id="KW-1185">Reference proteome</keyword>
<protein>
    <recommendedName>
        <fullName evidence="9 11">Ubiquitin carboxyl-terminal hydrolase</fullName>
        <ecNumber evidence="3 11">3.4.19.12</ecNumber>
    </recommendedName>
</protein>
<comment type="catalytic activity">
    <reaction evidence="1 10 11">
        <text>Thiol-dependent hydrolysis of ester, thioester, amide, peptide and isopeptide bonds formed by the C-terminal Gly of ubiquitin (a 76-residue protein attached to proteins as an intracellular targeting signal).</text>
        <dbReference type="EC" id="3.4.19.12"/>
    </reaction>
</comment>
<dbReference type="CDD" id="cd09616">
    <property type="entry name" value="Peptidase_C12_UCH_L1_L3"/>
    <property type="match status" value="1"/>
</dbReference>
<feature type="site" description="Transition state stabilizer" evidence="10">
    <location>
        <position position="88"/>
    </location>
</feature>
<dbReference type="PANTHER" id="PTHR10589:SF17">
    <property type="entry name" value="UBIQUITIN CARBOXYL-TERMINAL HYDROLASE"/>
    <property type="match status" value="1"/>
</dbReference>
<evidence type="ECO:0000256" key="3">
    <source>
        <dbReference type="ARBA" id="ARBA00012759"/>
    </source>
</evidence>
<dbReference type="InterPro" id="IPR057254">
    <property type="entry name" value="UCH_AS"/>
</dbReference>
<dbReference type="PRINTS" id="PR00707">
    <property type="entry name" value="UBCTHYDRLASE"/>
</dbReference>
<keyword evidence="6 10" id="KW-0378">Hydrolase</keyword>
<dbReference type="Pfam" id="PF01088">
    <property type="entry name" value="Peptidase_C12"/>
    <property type="match status" value="1"/>
</dbReference>
<evidence type="ECO:0000256" key="7">
    <source>
        <dbReference type="ARBA" id="ARBA00022807"/>
    </source>
</evidence>
<dbReference type="FunFam" id="3.40.532.10:FF:000006">
    <property type="entry name" value="Ubiquitin carboxyl-terminal hydrolase"/>
    <property type="match status" value="1"/>
</dbReference>
<evidence type="ECO:0000256" key="4">
    <source>
        <dbReference type="ARBA" id="ARBA00022670"/>
    </source>
</evidence>
<evidence type="ECO:0000256" key="5">
    <source>
        <dbReference type="ARBA" id="ARBA00022786"/>
    </source>
</evidence>
<evidence type="ECO:0000256" key="6">
    <source>
        <dbReference type="ARBA" id="ARBA00022801"/>
    </source>
</evidence>
<keyword evidence="5 10" id="KW-0833">Ubl conjugation pathway</keyword>
<evidence type="ECO:0000256" key="9">
    <source>
        <dbReference type="ARBA" id="ARBA00073226"/>
    </source>
</evidence>
<evidence type="ECO:0000256" key="11">
    <source>
        <dbReference type="RuleBase" id="RU361215"/>
    </source>
</evidence>
<reference evidence="13 14" key="1">
    <citation type="journal article" date="2019" name="PLoS Biol.">
        <title>Sex chromosomes control vertical transmission of feminizing Wolbachia symbionts in an isopod.</title>
        <authorList>
            <person name="Becking T."/>
            <person name="Chebbi M.A."/>
            <person name="Giraud I."/>
            <person name="Moumen B."/>
            <person name="Laverre T."/>
            <person name="Caubet Y."/>
            <person name="Peccoud J."/>
            <person name="Gilbert C."/>
            <person name="Cordaux R."/>
        </authorList>
    </citation>
    <scope>NUCLEOTIDE SEQUENCE [LARGE SCALE GENOMIC DNA]</scope>
    <source>
        <strain evidence="13">ANa2</strain>
        <tissue evidence="13">Whole body excluding digestive tract and cuticle</tissue>
    </source>
</reference>
<dbReference type="SUPFAM" id="SSF54001">
    <property type="entry name" value="Cysteine proteinases"/>
    <property type="match status" value="1"/>
</dbReference>
<sequence>MTARWLPLESNPAVMNKLLQEVGVPSCWAFEDVYGLEEELLAMVPQPVRALLLLFPLSDKEEEFRSQQEQGIEAAGQDLSKTVFFMKQYVGNACGTVALIHAVANNLKHITLNDGPVKEFIELSKDKCPEERGHALEDFVGIADAHDKLANEGQTATPGKDDKIEQHFITLINIDGTLYELDGRKKFPINHGTTTEESFLCDSANVCRLFMDRNPNENRFAVMALTKIQ</sequence>
<evidence type="ECO:0000256" key="10">
    <source>
        <dbReference type="PROSITE-ProRule" id="PRU01393"/>
    </source>
</evidence>
<dbReference type="InterPro" id="IPR001578">
    <property type="entry name" value="Peptidase_C12_UCH"/>
</dbReference>
<dbReference type="PROSITE" id="PS52048">
    <property type="entry name" value="UCH_DOMAIN"/>
    <property type="match status" value="1"/>
</dbReference>
<evidence type="ECO:0000256" key="2">
    <source>
        <dbReference type="ARBA" id="ARBA00009326"/>
    </source>
</evidence>
<accession>A0A5N5SWS6</accession>
<evidence type="ECO:0000259" key="12">
    <source>
        <dbReference type="PROSITE" id="PS52048"/>
    </source>
</evidence>
<evidence type="ECO:0000256" key="8">
    <source>
        <dbReference type="ARBA" id="ARBA00055560"/>
    </source>
</evidence>
<feature type="domain" description="UCH catalytic" evidence="12">
    <location>
        <begin position="4"/>
        <end position="227"/>
    </location>
</feature>
<evidence type="ECO:0000256" key="1">
    <source>
        <dbReference type="ARBA" id="ARBA00000707"/>
    </source>
</evidence>
<dbReference type="InterPro" id="IPR036959">
    <property type="entry name" value="Peptidase_C12_UCH_sf"/>
</dbReference>
<name>A0A5N5SWS6_9CRUS</name>
<dbReference type="InterPro" id="IPR038765">
    <property type="entry name" value="Papain-like_cys_pep_sf"/>
</dbReference>
<feature type="active site" description="Nucleophile" evidence="10">
    <location>
        <position position="94"/>
    </location>
</feature>
<dbReference type="PROSITE" id="PS00140">
    <property type="entry name" value="UCH_1"/>
    <property type="match status" value="1"/>
</dbReference>
<dbReference type="Gene3D" id="3.40.532.10">
    <property type="entry name" value="Peptidase C12, ubiquitin carboxyl-terminal hydrolase"/>
    <property type="match status" value="1"/>
</dbReference>
<dbReference type="EMBL" id="SEYY01019547">
    <property type="protein sequence ID" value="KAB7498139.1"/>
    <property type="molecule type" value="Genomic_DNA"/>
</dbReference>
<feature type="site" description="Important for enzyme activity" evidence="10">
    <location>
        <position position="182"/>
    </location>
</feature>
<dbReference type="GO" id="GO:0005737">
    <property type="term" value="C:cytoplasm"/>
    <property type="evidence" value="ECO:0007669"/>
    <property type="project" value="TreeGrafter"/>
</dbReference>
<proteinExistence type="inferred from homology"/>
<dbReference type="OrthoDB" id="427186at2759"/>
<dbReference type="GO" id="GO:0004843">
    <property type="term" value="F:cysteine-type deubiquitinase activity"/>
    <property type="evidence" value="ECO:0007669"/>
    <property type="project" value="UniProtKB-UniRule"/>
</dbReference>
<dbReference type="EC" id="3.4.19.12" evidence="3 11"/>
<dbReference type="GO" id="GO:0006511">
    <property type="term" value="P:ubiquitin-dependent protein catabolic process"/>
    <property type="evidence" value="ECO:0007669"/>
    <property type="project" value="UniProtKB-UniRule"/>
</dbReference>
<dbReference type="Proteomes" id="UP000326759">
    <property type="component" value="Unassembled WGS sequence"/>
</dbReference>
<comment type="caution">
    <text evidence="13">The sequence shown here is derived from an EMBL/GenBank/DDBJ whole genome shotgun (WGS) entry which is preliminary data.</text>
</comment>
<feature type="active site" description="Proton donor" evidence="10">
    <location>
        <position position="167"/>
    </location>
</feature>
<dbReference type="PANTHER" id="PTHR10589">
    <property type="entry name" value="UBIQUITIN CARBOXYL-TERMINAL HYDROLASE"/>
    <property type="match status" value="1"/>
</dbReference>
<evidence type="ECO:0000313" key="13">
    <source>
        <dbReference type="EMBL" id="KAB7498139.1"/>
    </source>
</evidence>